<dbReference type="SMART" id="SM00487">
    <property type="entry name" value="DEXDc"/>
    <property type="match status" value="1"/>
</dbReference>
<dbReference type="SMART" id="SM00490">
    <property type="entry name" value="HELICc"/>
    <property type="match status" value="1"/>
</dbReference>
<comment type="caution">
    <text evidence="5">The sequence shown here is derived from an EMBL/GenBank/DDBJ whole genome shotgun (WGS) entry which is preliminary data.</text>
</comment>
<evidence type="ECO:0000259" key="4">
    <source>
        <dbReference type="PROSITE" id="PS51194"/>
    </source>
</evidence>
<dbReference type="PANTHER" id="PTHR47962:SF5">
    <property type="entry name" value="ATP-DEPENDENT HELICASE LHR-RELATED"/>
    <property type="match status" value="1"/>
</dbReference>
<organism evidence="5 6">
    <name type="scientific">Rubinisphaera italica</name>
    <dbReference type="NCBI Taxonomy" id="2527969"/>
    <lineage>
        <taxon>Bacteria</taxon>
        <taxon>Pseudomonadati</taxon>
        <taxon>Planctomycetota</taxon>
        <taxon>Planctomycetia</taxon>
        <taxon>Planctomycetales</taxon>
        <taxon>Planctomycetaceae</taxon>
        <taxon>Rubinisphaera</taxon>
    </lineage>
</organism>
<dbReference type="Gene3D" id="3.40.50.300">
    <property type="entry name" value="P-loop containing nucleotide triphosphate hydrolases"/>
    <property type="match status" value="2"/>
</dbReference>
<dbReference type="InterPro" id="IPR052511">
    <property type="entry name" value="ATP-dep_Helicase"/>
</dbReference>
<gene>
    <name evidence="5" type="primary">rhlE_1</name>
    <name evidence="5" type="ORF">Pan54_04620</name>
</gene>
<dbReference type="PROSITE" id="PS51192">
    <property type="entry name" value="HELICASE_ATP_BIND_1"/>
    <property type="match status" value="1"/>
</dbReference>
<keyword evidence="2" id="KW-0067">ATP-binding</keyword>
<keyword evidence="6" id="KW-1185">Reference proteome</keyword>
<evidence type="ECO:0000256" key="1">
    <source>
        <dbReference type="ARBA" id="ARBA00022741"/>
    </source>
</evidence>
<dbReference type="InterPro" id="IPR001650">
    <property type="entry name" value="Helicase_C-like"/>
</dbReference>
<dbReference type="GO" id="GO:0003724">
    <property type="term" value="F:RNA helicase activity"/>
    <property type="evidence" value="ECO:0007669"/>
    <property type="project" value="UniProtKB-EC"/>
</dbReference>
<evidence type="ECO:0000313" key="6">
    <source>
        <dbReference type="Proteomes" id="UP000316095"/>
    </source>
</evidence>
<dbReference type="AlphaFoldDB" id="A0A5C5XCV6"/>
<dbReference type="SUPFAM" id="SSF52540">
    <property type="entry name" value="P-loop containing nucleoside triphosphate hydrolases"/>
    <property type="match status" value="2"/>
</dbReference>
<evidence type="ECO:0000259" key="3">
    <source>
        <dbReference type="PROSITE" id="PS51192"/>
    </source>
</evidence>
<dbReference type="InterPro" id="IPR014001">
    <property type="entry name" value="Helicase_ATP-bd"/>
</dbReference>
<protein>
    <submittedName>
        <fullName evidence="5">ATP-dependent RNA helicase RhlE</fullName>
        <ecNumber evidence="5">3.6.4.13</ecNumber>
    </submittedName>
</protein>
<dbReference type="EC" id="3.6.4.13" evidence="5"/>
<sequence>MSNHSAYEMLAPSIQRALYKKGWETLRPLQEQAIHILCGTESDLLISAQTAAGKTEAAFLPILSLIQPNSMESVRAIYVGPLKALINDQFRRLEDLCQYAEIPVHRWHGDVSSKSKKELVKRPGGVLLITPESLESIFINRSESLRHLFHSLSYIVLDEVHSMHGTERGTHLRSLLSRLDHYTINLPRLVGLSATIGAPEQTCHWMRPDQPERVKLLLDENNQKSVRFGLFAYFQDHEEQSEESKLDESKSASGKQALINHVFQSFSKDKNLIFVNARSGVEFYTDELNRRAKSIGKPGQFLIHHGSLSKEIRQHTEKMMLGRRPYSTVCSATLELGIDIGKVRSIAQIGCPWSVSSLLQRLGRSGREEGAPQRMQLYVVEPLPIGENEAQYYPELIQAIALTELMLEKWVEPPLSSVGDLSTLIHQVLSLITETGGVSALMLYHRLIKAGAFRCVPQEVFIRLLKKMGQEDLVEQTEEGDLILGLKGEKIVRSHDFYAAFSSTPEFRIVFQSRPLGRLPTIYVPEVGSHLLLAGRRWRVIEVDHTHREIAVKPAQGRKQPLFTGGNGVIHRRVRQKMRDVLSDQTVYAYLNPTGKELLQAARQAFVSKRLQQTDLLPLSDSKTIWFPWTGSHIQSTLLALLKHHSMKVTEGLFSLEIEMNETQLSNALRKIAKNLPKPELLAPLLSHSVEARKYDEFLDDWLREWSICQDIIDLDGAVIELQNALKSVINH</sequence>
<dbReference type="EMBL" id="SJPG01000001">
    <property type="protein sequence ID" value="TWT59752.1"/>
    <property type="molecule type" value="Genomic_DNA"/>
</dbReference>
<dbReference type="Proteomes" id="UP000316095">
    <property type="component" value="Unassembled WGS sequence"/>
</dbReference>
<feature type="domain" description="Helicase C-terminal" evidence="4">
    <location>
        <begin position="258"/>
        <end position="422"/>
    </location>
</feature>
<feature type="domain" description="Helicase ATP-binding" evidence="3">
    <location>
        <begin position="35"/>
        <end position="214"/>
    </location>
</feature>
<dbReference type="Pfam" id="PF00271">
    <property type="entry name" value="Helicase_C"/>
    <property type="match status" value="1"/>
</dbReference>
<dbReference type="GO" id="GO:0016887">
    <property type="term" value="F:ATP hydrolysis activity"/>
    <property type="evidence" value="ECO:0007669"/>
    <property type="project" value="TreeGrafter"/>
</dbReference>
<dbReference type="GO" id="GO:0003677">
    <property type="term" value="F:DNA binding"/>
    <property type="evidence" value="ECO:0007669"/>
    <property type="project" value="TreeGrafter"/>
</dbReference>
<proteinExistence type="predicted"/>
<dbReference type="InterPro" id="IPR027417">
    <property type="entry name" value="P-loop_NTPase"/>
</dbReference>
<keyword evidence="5" id="KW-0378">Hydrolase</keyword>
<name>A0A5C5XCV6_9PLAN</name>
<keyword evidence="1" id="KW-0547">Nucleotide-binding</keyword>
<keyword evidence="5" id="KW-0347">Helicase</keyword>
<accession>A0A5C5XCV6</accession>
<dbReference type="PROSITE" id="PS51194">
    <property type="entry name" value="HELICASE_CTER"/>
    <property type="match status" value="1"/>
</dbReference>
<dbReference type="Pfam" id="PF00270">
    <property type="entry name" value="DEAD"/>
    <property type="match status" value="1"/>
</dbReference>
<dbReference type="OrthoDB" id="9774462at2"/>
<dbReference type="GO" id="GO:0005524">
    <property type="term" value="F:ATP binding"/>
    <property type="evidence" value="ECO:0007669"/>
    <property type="project" value="UniProtKB-KW"/>
</dbReference>
<evidence type="ECO:0000256" key="2">
    <source>
        <dbReference type="ARBA" id="ARBA00022840"/>
    </source>
</evidence>
<evidence type="ECO:0000313" key="5">
    <source>
        <dbReference type="EMBL" id="TWT59752.1"/>
    </source>
</evidence>
<dbReference type="InterPro" id="IPR011545">
    <property type="entry name" value="DEAD/DEAH_box_helicase_dom"/>
</dbReference>
<dbReference type="RefSeq" id="WP_146501947.1">
    <property type="nucleotide sequence ID" value="NZ_SJPG01000001.1"/>
</dbReference>
<dbReference type="PANTHER" id="PTHR47962">
    <property type="entry name" value="ATP-DEPENDENT HELICASE LHR-RELATED-RELATED"/>
    <property type="match status" value="1"/>
</dbReference>
<reference evidence="5 6" key="1">
    <citation type="submission" date="2019-02" db="EMBL/GenBank/DDBJ databases">
        <title>Deep-cultivation of Planctomycetes and their phenomic and genomic characterization uncovers novel biology.</title>
        <authorList>
            <person name="Wiegand S."/>
            <person name="Jogler M."/>
            <person name="Boedeker C."/>
            <person name="Pinto D."/>
            <person name="Vollmers J."/>
            <person name="Rivas-Marin E."/>
            <person name="Kohn T."/>
            <person name="Peeters S.H."/>
            <person name="Heuer A."/>
            <person name="Rast P."/>
            <person name="Oberbeckmann S."/>
            <person name="Bunk B."/>
            <person name="Jeske O."/>
            <person name="Meyerdierks A."/>
            <person name="Storesund J.E."/>
            <person name="Kallscheuer N."/>
            <person name="Luecker S."/>
            <person name="Lage O.M."/>
            <person name="Pohl T."/>
            <person name="Merkel B.J."/>
            <person name="Hornburger P."/>
            <person name="Mueller R.-W."/>
            <person name="Bruemmer F."/>
            <person name="Labrenz M."/>
            <person name="Spormann A.M."/>
            <person name="Op Den Camp H."/>
            <person name="Overmann J."/>
            <person name="Amann R."/>
            <person name="Jetten M.S.M."/>
            <person name="Mascher T."/>
            <person name="Medema M.H."/>
            <person name="Devos D.P."/>
            <person name="Kaster A.-K."/>
            <person name="Ovreas L."/>
            <person name="Rohde M."/>
            <person name="Galperin M.Y."/>
            <person name="Jogler C."/>
        </authorList>
    </citation>
    <scope>NUCLEOTIDE SEQUENCE [LARGE SCALE GENOMIC DNA]</scope>
    <source>
        <strain evidence="5 6">Pan54</strain>
    </source>
</reference>